<evidence type="ECO:0000313" key="1">
    <source>
        <dbReference type="EMBL" id="KAH9716509.1"/>
    </source>
</evidence>
<protein>
    <submittedName>
        <fullName evidence="1">Retrovirus-related pol polyprotein from transposon RE1</fullName>
    </submittedName>
</protein>
<accession>A0ACB8JG29</accession>
<organism evidence="1 2">
    <name type="scientific">Citrus sinensis</name>
    <name type="common">Sweet orange</name>
    <name type="synonym">Citrus aurantium var. sinensis</name>
    <dbReference type="NCBI Taxonomy" id="2711"/>
    <lineage>
        <taxon>Eukaryota</taxon>
        <taxon>Viridiplantae</taxon>
        <taxon>Streptophyta</taxon>
        <taxon>Embryophyta</taxon>
        <taxon>Tracheophyta</taxon>
        <taxon>Spermatophyta</taxon>
        <taxon>Magnoliopsida</taxon>
        <taxon>eudicotyledons</taxon>
        <taxon>Gunneridae</taxon>
        <taxon>Pentapetalae</taxon>
        <taxon>rosids</taxon>
        <taxon>malvids</taxon>
        <taxon>Sapindales</taxon>
        <taxon>Rutaceae</taxon>
        <taxon>Aurantioideae</taxon>
        <taxon>Citrus</taxon>
    </lineage>
</organism>
<reference evidence="2" key="1">
    <citation type="journal article" date="2023" name="Hortic. Res.">
        <title>A chromosome-level phased genome enabling allele-level studies in sweet orange: a case study on citrus Huanglongbing tolerance.</title>
        <authorList>
            <person name="Wu B."/>
            <person name="Yu Q."/>
            <person name="Deng Z."/>
            <person name="Duan Y."/>
            <person name="Luo F."/>
            <person name="Gmitter F. Jr."/>
        </authorList>
    </citation>
    <scope>NUCLEOTIDE SEQUENCE [LARGE SCALE GENOMIC DNA]</scope>
    <source>
        <strain evidence="2">cv. Valencia</strain>
    </source>
</reference>
<comment type="caution">
    <text evidence="1">The sequence shown here is derived from an EMBL/GenBank/DDBJ whole genome shotgun (WGS) entry which is preliminary data.</text>
</comment>
<sequence length="726" mass="82378">MSNSGRIYISASVKFNENSFPFEKDSSFRKQESVKEGDEVALFEKFQVVSFSVNDPHSLTQVTTAHGNSLDTTGNTECSPSPVQNEMQQVNDTDTISGSPSTHSPPQITETNNQNLPTQNTLSSHPMVTRSKAGIFKPKLYQVSSKTQPLLPKNTLDALKDPKWKKAMEDEYHALMKSKTWTLIPNNQSCKLIGNKWVYKVKENSDGSINKYKARLVAKGFLQTPGLDFNETFSPVVKAATIRIILTMAVNNDWLLRQVDINNAFLNGDLTETVYMPQPEGFEDKNRPSYICKLERALYGLRQAPRAWFDKLKGALISWGFKNSRSDTSLFFRRVESKIVIMLIYVDDIIITGSDNQGIEEVIKDLDTSFALKDLRNLNFFLGIQVIRSQNSILLSQEKYVQDLLAKIEMTECKGIETPFSTSEKLQKDVGNRFHDPTLYRSVIGSLQYAVLTRPELAFSVNKLSQFMSDPRQPHWVACKRVLRYLKNTMNLCLRFKKSEHLDLIAYTDADWATDPDDRRSISGYCVYLGDNLVAWSSRNQGMVARSTAESEYRAMALCSTEITWINSLLGELKIEVENVPIILSDSTSAAAIAANPVYHSRTKHFEIDLHFLRDKVTKGELEINYVGSNDQIAYVLTKPLPHYKFSCFRSKLKVIDKTLSLREGVENSSCEESTIDLEAKLACHLSFCNLQPADMEDESDLLSWQNSYGEKYQHISMEQRNLLEV</sequence>
<name>A0ACB8JG29_CITSI</name>
<proteinExistence type="predicted"/>
<dbReference type="Proteomes" id="UP000829398">
    <property type="component" value="Chromosome 7"/>
</dbReference>
<gene>
    <name evidence="1" type="ORF">KPL71_021486</name>
</gene>
<evidence type="ECO:0000313" key="2">
    <source>
        <dbReference type="Proteomes" id="UP000829398"/>
    </source>
</evidence>
<dbReference type="EMBL" id="CM039176">
    <property type="protein sequence ID" value="KAH9716509.1"/>
    <property type="molecule type" value="Genomic_DNA"/>
</dbReference>
<keyword evidence="2" id="KW-1185">Reference proteome</keyword>